<keyword evidence="2" id="KW-1185">Reference proteome</keyword>
<reference evidence="1" key="1">
    <citation type="submission" date="2023-06" db="EMBL/GenBank/DDBJ databases">
        <authorList>
            <consortium name="Lawrence Berkeley National Laboratory"/>
            <person name="Ahrendt S."/>
            <person name="Sahu N."/>
            <person name="Indic B."/>
            <person name="Wong-Bajracharya J."/>
            <person name="Merenyi Z."/>
            <person name="Ke H.-M."/>
            <person name="Monk M."/>
            <person name="Kocsube S."/>
            <person name="Drula E."/>
            <person name="Lipzen A."/>
            <person name="Balint B."/>
            <person name="Henrissat B."/>
            <person name="Andreopoulos B."/>
            <person name="Martin F.M."/>
            <person name="Harder C.B."/>
            <person name="Rigling D."/>
            <person name="Ford K.L."/>
            <person name="Foster G.D."/>
            <person name="Pangilinan J."/>
            <person name="Papanicolaou A."/>
            <person name="Barry K."/>
            <person name="LaButti K."/>
            <person name="Viragh M."/>
            <person name="Koriabine M."/>
            <person name="Yan M."/>
            <person name="Riley R."/>
            <person name="Champramary S."/>
            <person name="Plett K.L."/>
            <person name="Tsai I.J."/>
            <person name="Slot J."/>
            <person name="Sipos G."/>
            <person name="Plett J."/>
            <person name="Nagy L.G."/>
            <person name="Grigoriev I.V."/>
        </authorList>
    </citation>
    <scope>NUCLEOTIDE SEQUENCE</scope>
    <source>
        <strain evidence="1">CCBAS 213</strain>
    </source>
</reference>
<dbReference type="GeneID" id="85350799"/>
<dbReference type="EMBL" id="JAUEPS010000008">
    <property type="protein sequence ID" value="KAK0463164.1"/>
    <property type="molecule type" value="Genomic_DNA"/>
</dbReference>
<gene>
    <name evidence="1" type="ORF">EV420DRAFT_1264967</name>
</gene>
<evidence type="ECO:0000313" key="2">
    <source>
        <dbReference type="Proteomes" id="UP001175211"/>
    </source>
</evidence>
<dbReference type="AlphaFoldDB" id="A0AA39NCN1"/>
<dbReference type="RefSeq" id="XP_060334630.1">
    <property type="nucleotide sequence ID" value="XM_060467251.1"/>
</dbReference>
<evidence type="ECO:0000313" key="1">
    <source>
        <dbReference type="EMBL" id="KAK0463164.1"/>
    </source>
</evidence>
<name>A0AA39NCN1_ARMTA</name>
<comment type="caution">
    <text evidence="1">The sequence shown here is derived from an EMBL/GenBank/DDBJ whole genome shotgun (WGS) entry which is preliminary data.</text>
</comment>
<sequence length="55" mass="6576">NTRVEYEFSRKFKLRYLGLLVYISKNRGGAFILYNLDRTVLVDTVTAFYHISYHL</sequence>
<organism evidence="1 2">
    <name type="scientific">Armillaria tabescens</name>
    <name type="common">Ringless honey mushroom</name>
    <name type="synonym">Agaricus tabescens</name>
    <dbReference type="NCBI Taxonomy" id="1929756"/>
    <lineage>
        <taxon>Eukaryota</taxon>
        <taxon>Fungi</taxon>
        <taxon>Dikarya</taxon>
        <taxon>Basidiomycota</taxon>
        <taxon>Agaricomycotina</taxon>
        <taxon>Agaricomycetes</taxon>
        <taxon>Agaricomycetidae</taxon>
        <taxon>Agaricales</taxon>
        <taxon>Marasmiineae</taxon>
        <taxon>Physalacriaceae</taxon>
        <taxon>Desarmillaria</taxon>
    </lineage>
</organism>
<feature type="non-terminal residue" evidence="1">
    <location>
        <position position="1"/>
    </location>
</feature>
<proteinExistence type="predicted"/>
<dbReference type="Proteomes" id="UP001175211">
    <property type="component" value="Unassembled WGS sequence"/>
</dbReference>
<protein>
    <submittedName>
        <fullName evidence="1">Uncharacterized protein</fullName>
    </submittedName>
</protein>
<accession>A0AA39NCN1</accession>